<dbReference type="InterPro" id="IPR009060">
    <property type="entry name" value="UBA-like_sf"/>
</dbReference>
<dbReference type="SUPFAM" id="SSF52058">
    <property type="entry name" value="L domain-like"/>
    <property type="match status" value="1"/>
</dbReference>
<keyword evidence="15" id="KW-1185">Reference proteome</keyword>
<dbReference type="PANTHER" id="PTHR10662:SF22">
    <property type="entry name" value="NUCLEAR RNA EXPORT FACTOR 1"/>
    <property type="match status" value="1"/>
</dbReference>
<comment type="caution">
    <text evidence="14">The sequence shown here is derived from an EMBL/GenBank/DDBJ whole genome shotgun (WGS) entry which is preliminary data.</text>
</comment>
<gene>
    <name evidence="14" type="ORF">QBC37DRAFT_107260</name>
</gene>
<evidence type="ECO:0000256" key="1">
    <source>
        <dbReference type="ARBA" id="ARBA00004123"/>
    </source>
</evidence>
<dbReference type="GO" id="GO:0003723">
    <property type="term" value="F:RNA binding"/>
    <property type="evidence" value="ECO:0007669"/>
    <property type="project" value="TreeGrafter"/>
</dbReference>
<reference evidence="14" key="2">
    <citation type="submission" date="2023-05" db="EMBL/GenBank/DDBJ databases">
        <authorList>
            <consortium name="Lawrence Berkeley National Laboratory"/>
            <person name="Steindorff A."/>
            <person name="Hensen N."/>
            <person name="Bonometti L."/>
            <person name="Westerberg I."/>
            <person name="Brannstrom I.O."/>
            <person name="Guillou S."/>
            <person name="Cros-Aarteil S."/>
            <person name="Calhoun S."/>
            <person name="Haridas S."/>
            <person name="Kuo A."/>
            <person name="Mondo S."/>
            <person name="Pangilinan J."/>
            <person name="Riley R."/>
            <person name="Labutti K."/>
            <person name="Andreopoulos B."/>
            <person name="Lipzen A."/>
            <person name="Chen C."/>
            <person name="Yanf M."/>
            <person name="Daum C."/>
            <person name="Ng V."/>
            <person name="Clum A."/>
            <person name="Ohm R."/>
            <person name="Martin F."/>
            <person name="Silar P."/>
            <person name="Natvig D."/>
            <person name="Lalanne C."/>
            <person name="Gautier V."/>
            <person name="Ament-Velasquez S.L."/>
            <person name="Kruys A."/>
            <person name="Hutchinson M.I."/>
            <person name="Powell A.J."/>
            <person name="Barry K."/>
            <person name="Miller A.N."/>
            <person name="Grigoriev I.V."/>
            <person name="Debuchy R."/>
            <person name="Gladieux P."/>
            <person name="Thoren M.H."/>
            <person name="Johannesson H."/>
        </authorList>
    </citation>
    <scope>NUCLEOTIDE SEQUENCE</scope>
    <source>
        <strain evidence="14">PSN293</strain>
    </source>
</reference>
<evidence type="ECO:0000256" key="2">
    <source>
        <dbReference type="ARBA" id="ARBA00009285"/>
    </source>
</evidence>
<evidence type="ECO:0000256" key="3">
    <source>
        <dbReference type="ARBA" id="ARBA00022448"/>
    </source>
</evidence>
<keyword evidence="5" id="KW-0433">Leucine-rich repeat</keyword>
<dbReference type="SMART" id="SM00804">
    <property type="entry name" value="TAP_C"/>
    <property type="match status" value="1"/>
</dbReference>
<name>A0AAN6XYM3_9PEZI</name>
<organism evidence="14 15">
    <name type="scientific">Rhypophila decipiens</name>
    <dbReference type="NCBI Taxonomy" id="261697"/>
    <lineage>
        <taxon>Eukaryota</taxon>
        <taxon>Fungi</taxon>
        <taxon>Dikarya</taxon>
        <taxon>Ascomycota</taxon>
        <taxon>Pezizomycotina</taxon>
        <taxon>Sordariomycetes</taxon>
        <taxon>Sordariomycetidae</taxon>
        <taxon>Sordariales</taxon>
        <taxon>Naviculisporaceae</taxon>
        <taxon>Rhypophila</taxon>
    </lineage>
</organism>
<comment type="function">
    <text evidence="9">Involved in the export of mRNA from the nucleus to the cytoplasm.</text>
</comment>
<sequence length="660" mass="71593">MAPPSGPRGGTASRRRDGNRSSGSTLTGGISKRRGNVPIDRDGDVSMDAPAGGSNPGRGGRGTRASKGSRGTARAARVSSYVEDNRPTRFNRQVLKIHGLKNTKAASNPDGGLRGLIEFIERKASKDKPVKIGRRALDGDCVWINVGKEDAPAVLHLNGYSYAGGVLTVTETDERVPMAGAPANSAETAKHSKDAAELKQKLGEVLARRYNPEGRLLDLSSLGSDPVLSTLGTFESESRAMKAFRALLHIVSETYKNPREKEEGIQAVTVANNQVDDVNTIYQLALDLPGLKRLDLSNNKLDSISKLAKWKGQFRHLEELHLAGNGVVNQENYVTELLGWFPFLQILNGQQVRTRQQIDEYLKTRSATPFPTFLPSNVRDSENVTEAFVRAFFPLYDTDRATLVSTMYDKDSVFSLSTPPAPRPTPAWSSYVKYSRNLDPKALRTSHRSTVTKRLYTGANAIADVWKTLPATQHPLPESGRWIVDSHLLPNVPEPSVPGHPGVNGMIITLNCEFEEADVSQNLFGTRGFSRTIILGPVKPTPPPNTTPPYRVLSDQLTLHSWKPQQAVVEQPPAPVMAPAPVIAPAPPVAAEPTVDADGIDPQVKAHLTAELAARTGMTMEYAQLCLSGAPNWNFDAAVAAFHQMKAALPPSAFTPRPSA</sequence>
<dbReference type="EMBL" id="MU858338">
    <property type="protein sequence ID" value="KAK4206912.1"/>
    <property type="molecule type" value="Genomic_DNA"/>
</dbReference>
<dbReference type="SUPFAM" id="SSF46934">
    <property type="entry name" value="UBA-like"/>
    <property type="match status" value="1"/>
</dbReference>
<evidence type="ECO:0000313" key="15">
    <source>
        <dbReference type="Proteomes" id="UP001301769"/>
    </source>
</evidence>
<dbReference type="CDD" id="cd14342">
    <property type="entry name" value="UBA_TAP-C"/>
    <property type="match status" value="1"/>
</dbReference>
<dbReference type="Gene3D" id="1.10.8.10">
    <property type="entry name" value="DNA helicase RuvA subunit, C-terminal domain"/>
    <property type="match status" value="1"/>
</dbReference>
<protein>
    <recommendedName>
        <fullName evidence="10">mRNA export factor MEX67</fullName>
    </recommendedName>
</protein>
<dbReference type="SUPFAM" id="SSF54427">
    <property type="entry name" value="NTF2-like"/>
    <property type="match status" value="1"/>
</dbReference>
<keyword evidence="6" id="KW-0677">Repeat</keyword>
<evidence type="ECO:0000313" key="14">
    <source>
        <dbReference type="EMBL" id="KAK4206912.1"/>
    </source>
</evidence>
<feature type="domain" description="TAP-C" evidence="13">
    <location>
        <begin position="603"/>
        <end position="657"/>
    </location>
</feature>
<dbReference type="PROSITE" id="PS50177">
    <property type="entry name" value="NTF2_DOMAIN"/>
    <property type="match status" value="1"/>
</dbReference>
<dbReference type="PANTHER" id="PTHR10662">
    <property type="entry name" value="NUCLEAR RNA EXPORT FACTOR"/>
    <property type="match status" value="1"/>
</dbReference>
<comment type="similarity">
    <text evidence="2">Belongs to the NXF family.</text>
</comment>
<dbReference type="FunFam" id="3.80.10.10:FF:000296">
    <property type="entry name" value="mRNA export factor MEX67"/>
    <property type="match status" value="1"/>
</dbReference>
<dbReference type="InterPro" id="IPR001611">
    <property type="entry name" value="Leu-rich_rpt"/>
</dbReference>
<evidence type="ECO:0000256" key="9">
    <source>
        <dbReference type="ARBA" id="ARBA00055253"/>
    </source>
</evidence>
<accession>A0AAN6XYM3</accession>
<evidence type="ECO:0000256" key="5">
    <source>
        <dbReference type="ARBA" id="ARBA00022614"/>
    </source>
</evidence>
<keyword evidence="7" id="KW-0509">mRNA transport</keyword>
<dbReference type="InterPro" id="IPR030217">
    <property type="entry name" value="NXF_fam"/>
</dbReference>
<evidence type="ECO:0000259" key="13">
    <source>
        <dbReference type="PROSITE" id="PS51281"/>
    </source>
</evidence>
<dbReference type="Pfam" id="PF24048">
    <property type="entry name" value="LRR_NXF1-5"/>
    <property type="match status" value="1"/>
</dbReference>
<dbReference type="InterPro" id="IPR032675">
    <property type="entry name" value="LRR_dom_sf"/>
</dbReference>
<feature type="domain" description="NTF2" evidence="12">
    <location>
        <begin position="384"/>
        <end position="559"/>
    </location>
</feature>
<evidence type="ECO:0000256" key="6">
    <source>
        <dbReference type="ARBA" id="ARBA00022737"/>
    </source>
</evidence>
<dbReference type="Proteomes" id="UP001301769">
    <property type="component" value="Unassembled WGS sequence"/>
</dbReference>
<evidence type="ECO:0000259" key="12">
    <source>
        <dbReference type="PROSITE" id="PS50177"/>
    </source>
</evidence>
<proteinExistence type="inferred from homology"/>
<dbReference type="InterPro" id="IPR005637">
    <property type="entry name" value="TAP_C_dom"/>
</dbReference>
<keyword evidence="8" id="KW-0539">Nucleus</keyword>
<dbReference type="InterPro" id="IPR057125">
    <property type="entry name" value="NXF1/2/3/5-like_LRR"/>
</dbReference>
<dbReference type="Gene3D" id="3.80.10.10">
    <property type="entry name" value="Ribonuclease Inhibitor"/>
    <property type="match status" value="1"/>
</dbReference>
<evidence type="ECO:0000256" key="8">
    <source>
        <dbReference type="ARBA" id="ARBA00023242"/>
    </source>
</evidence>
<keyword evidence="3" id="KW-0813">Transport</keyword>
<dbReference type="InterPro" id="IPR002075">
    <property type="entry name" value="NTF2_dom"/>
</dbReference>
<dbReference type="AlphaFoldDB" id="A0AAN6XYM3"/>
<evidence type="ECO:0000256" key="4">
    <source>
        <dbReference type="ARBA" id="ARBA00022490"/>
    </source>
</evidence>
<dbReference type="InterPro" id="IPR032710">
    <property type="entry name" value="NTF2-like_dom_sf"/>
</dbReference>
<keyword evidence="4" id="KW-0963">Cytoplasm</keyword>
<dbReference type="PROSITE" id="PS51281">
    <property type="entry name" value="TAP_C"/>
    <property type="match status" value="1"/>
</dbReference>
<comment type="subcellular location">
    <subcellularLocation>
        <location evidence="1">Nucleus</location>
    </subcellularLocation>
</comment>
<reference evidence="14" key="1">
    <citation type="journal article" date="2023" name="Mol. Phylogenet. Evol.">
        <title>Genome-scale phylogeny and comparative genomics of the fungal order Sordariales.</title>
        <authorList>
            <person name="Hensen N."/>
            <person name="Bonometti L."/>
            <person name="Westerberg I."/>
            <person name="Brannstrom I.O."/>
            <person name="Guillou S."/>
            <person name="Cros-Aarteil S."/>
            <person name="Calhoun S."/>
            <person name="Haridas S."/>
            <person name="Kuo A."/>
            <person name="Mondo S."/>
            <person name="Pangilinan J."/>
            <person name="Riley R."/>
            <person name="LaButti K."/>
            <person name="Andreopoulos B."/>
            <person name="Lipzen A."/>
            <person name="Chen C."/>
            <person name="Yan M."/>
            <person name="Daum C."/>
            <person name="Ng V."/>
            <person name="Clum A."/>
            <person name="Steindorff A."/>
            <person name="Ohm R.A."/>
            <person name="Martin F."/>
            <person name="Silar P."/>
            <person name="Natvig D.O."/>
            <person name="Lalanne C."/>
            <person name="Gautier V."/>
            <person name="Ament-Velasquez S.L."/>
            <person name="Kruys A."/>
            <person name="Hutchinson M.I."/>
            <person name="Powell A.J."/>
            <person name="Barry K."/>
            <person name="Miller A.N."/>
            <person name="Grigoriev I.V."/>
            <person name="Debuchy R."/>
            <person name="Gladieux P."/>
            <person name="Hiltunen Thoren M."/>
            <person name="Johannesson H."/>
        </authorList>
    </citation>
    <scope>NUCLEOTIDE SEQUENCE</scope>
    <source>
        <strain evidence="14">PSN293</strain>
    </source>
</reference>
<evidence type="ECO:0000256" key="10">
    <source>
        <dbReference type="ARBA" id="ARBA00069694"/>
    </source>
</evidence>
<dbReference type="Gene3D" id="3.10.450.50">
    <property type="match status" value="1"/>
</dbReference>
<evidence type="ECO:0000256" key="7">
    <source>
        <dbReference type="ARBA" id="ARBA00022816"/>
    </source>
</evidence>
<dbReference type="Pfam" id="PF22602">
    <property type="entry name" value="NXF_NTF2"/>
    <property type="match status" value="1"/>
</dbReference>
<dbReference type="Pfam" id="PF03943">
    <property type="entry name" value="TAP_C"/>
    <property type="match status" value="1"/>
</dbReference>
<evidence type="ECO:0000256" key="11">
    <source>
        <dbReference type="SAM" id="MobiDB-lite"/>
    </source>
</evidence>
<dbReference type="InterPro" id="IPR018222">
    <property type="entry name" value="Nuclear_transport_factor_2_euk"/>
</dbReference>
<dbReference type="PROSITE" id="PS51450">
    <property type="entry name" value="LRR"/>
    <property type="match status" value="1"/>
</dbReference>
<dbReference type="GO" id="GO:0016973">
    <property type="term" value="P:poly(A)+ mRNA export from nucleus"/>
    <property type="evidence" value="ECO:0007669"/>
    <property type="project" value="TreeGrafter"/>
</dbReference>
<dbReference type="GO" id="GO:0005634">
    <property type="term" value="C:nucleus"/>
    <property type="evidence" value="ECO:0007669"/>
    <property type="project" value="UniProtKB-SubCell"/>
</dbReference>
<feature type="region of interest" description="Disordered" evidence="11">
    <location>
        <begin position="1"/>
        <end position="85"/>
    </location>
</feature>